<feature type="domain" description="Reverse transcriptase" evidence="3">
    <location>
        <begin position="1"/>
        <end position="203"/>
    </location>
</feature>
<dbReference type="STRING" id="53326.A0A016TJE6"/>
<dbReference type="CDD" id="cd01647">
    <property type="entry name" value="RT_LTR"/>
    <property type="match status" value="1"/>
</dbReference>
<proteinExistence type="predicted"/>
<dbReference type="Gene3D" id="3.30.70.270">
    <property type="match status" value="1"/>
</dbReference>
<dbReference type="PANTHER" id="PTHR37984:SF5">
    <property type="entry name" value="PROTEIN NYNRIN-LIKE"/>
    <property type="match status" value="1"/>
</dbReference>
<feature type="region of interest" description="Disordered" evidence="1">
    <location>
        <begin position="209"/>
        <end position="239"/>
    </location>
</feature>
<dbReference type="InterPro" id="IPR043502">
    <property type="entry name" value="DNA/RNA_pol_sf"/>
</dbReference>
<evidence type="ECO:0000256" key="1">
    <source>
        <dbReference type="SAM" id="MobiDB-lite"/>
    </source>
</evidence>
<dbReference type="Proteomes" id="UP000024635">
    <property type="component" value="Unassembled WGS sequence"/>
</dbReference>
<dbReference type="InterPro" id="IPR000477">
    <property type="entry name" value="RT_dom"/>
</dbReference>
<comment type="caution">
    <text evidence="4">The sequence shown here is derived from an EMBL/GenBank/DDBJ whole genome shotgun (WGS) entry which is preliminary data.</text>
</comment>
<reference evidence="5" key="1">
    <citation type="journal article" date="2015" name="Nat. Genet.">
        <title>The genome and transcriptome of the zoonotic hookworm Ancylostoma ceylanicum identify infection-specific gene families.</title>
        <authorList>
            <person name="Schwarz E.M."/>
            <person name="Hu Y."/>
            <person name="Antoshechkin I."/>
            <person name="Miller M.M."/>
            <person name="Sternberg P.W."/>
            <person name="Aroian R.V."/>
        </authorList>
    </citation>
    <scope>NUCLEOTIDE SEQUENCE</scope>
    <source>
        <strain evidence="5">HY135</strain>
    </source>
</reference>
<dbReference type="Pfam" id="PF00078">
    <property type="entry name" value="RVT_1"/>
    <property type="match status" value="1"/>
</dbReference>
<dbReference type="OrthoDB" id="5919961at2759"/>
<feature type="compositionally biased region" description="Polar residues" evidence="1">
    <location>
        <begin position="213"/>
        <end position="225"/>
    </location>
</feature>
<dbReference type="PANTHER" id="PTHR37984">
    <property type="entry name" value="PROTEIN CBG26694"/>
    <property type="match status" value="1"/>
</dbReference>
<protein>
    <recommendedName>
        <fullName evidence="3">Reverse transcriptase domain-containing protein</fullName>
    </recommendedName>
</protein>
<evidence type="ECO:0000313" key="4">
    <source>
        <dbReference type="EMBL" id="EYC02826.1"/>
    </source>
</evidence>
<accession>A0A016TJE6</accession>
<dbReference type="EMBL" id="JARK01001433">
    <property type="protein sequence ID" value="EYC02826.1"/>
    <property type="molecule type" value="Genomic_DNA"/>
</dbReference>
<dbReference type="InterPro" id="IPR043128">
    <property type="entry name" value="Rev_trsase/Diguanyl_cyclase"/>
</dbReference>
<name>A0A016TJE6_9BILA</name>
<dbReference type="AlphaFoldDB" id="A0A016TJE6"/>
<evidence type="ECO:0000313" key="5">
    <source>
        <dbReference type="Proteomes" id="UP000024635"/>
    </source>
</evidence>
<dbReference type="PROSITE" id="PS50878">
    <property type="entry name" value="RT_POL"/>
    <property type="match status" value="1"/>
</dbReference>
<keyword evidence="5" id="KW-1185">Reference proteome</keyword>
<dbReference type="InterPro" id="IPR050951">
    <property type="entry name" value="Retrovirus_Pol_polyprotein"/>
</dbReference>
<evidence type="ECO:0000259" key="3">
    <source>
        <dbReference type="PROSITE" id="PS50878"/>
    </source>
</evidence>
<dbReference type="SUPFAM" id="SSF56672">
    <property type="entry name" value="DNA/RNA polymerases"/>
    <property type="match status" value="1"/>
</dbReference>
<feature type="chain" id="PRO_5001488050" description="Reverse transcriptase domain-containing protein" evidence="2">
    <location>
        <begin position="27"/>
        <end position="288"/>
    </location>
</feature>
<sequence length="288" mass="32321">MRSLSSGWPALSRMLLFFASHRLVAADVLSLIDHPDWAAPIIVLQKKNESIRLCADYSTGLDDALEQDQHPLPTPDDIFAKLNGGRYFSQLDLAEAYLQLEMDEDSRPLLMTNTLRGFHRLNCLPSGVKPAPSIFQQYIDALIAGLDGTAAYLDVIIVTGRTIDEHNTCLNALLQRIHHHGFRVCLEKCAFLQTEINYLGFVINAKGRRPTQRSRSNPQDATSKGRQPATRPPWSCQHPWNFRQGPAQLSRSVGRSPRKMLFTRGHRSAIFLRSYQGNAHIGSSHKAL</sequence>
<dbReference type="Gene3D" id="3.10.10.10">
    <property type="entry name" value="HIV Type 1 Reverse Transcriptase, subunit A, domain 1"/>
    <property type="match status" value="1"/>
</dbReference>
<gene>
    <name evidence="4" type="primary">Acey_s0097.g2960</name>
    <name evidence="4" type="ORF">Y032_0097g2960</name>
</gene>
<organism evidence="4 5">
    <name type="scientific">Ancylostoma ceylanicum</name>
    <dbReference type="NCBI Taxonomy" id="53326"/>
    <lineage>
        <taxon>Eukaryota</taxon>
        <taxon>Metazoa</taxon>
        <taxon>Ecdysozoa</taxon>
        <taxon>Nematoda</taxon>
        <taxon>Chromadorea</taxon>
        <taxon>Rhabditida</taxon>
        <taxon>Rhabditina</taxon>
        <taxon>Rhabditomorpha</taxon>
        <taxon>Strongyloidea</taxon>
        <taxon>Ancylostomatidae</taxon>
        <taxon>Ancylostomatinae</taxon>
        <taxon>Ancylostoma</taxon>
    </lineage>
</organism>
<feature type="signal peptide" evidence="2">
    <location>
        <begin position="1"/>
        <end position="26"/>
    </location>
</feature>
<keyword evidence="2" id="KW-0732">Signal</keyword>
<evidence type="ECO:0000256" key="2">
    <source>
        <dbReference type="SAM" id="SignalP"/>
    </source>
</evidence>